<name>A0A024UEI7_9STRA</name>
<evidence type="ECO:0000313" key="2">
    <source>
        <dbReference type="EMBL" id="ETW04689.1"/>
    </source>
</evidence>
<organism evidence="2">
    <name type="scientific">Aphanomyces invadans</name>
    <dbReference type="NCBI Taxonomy" id="157072"/>
    <lineage>
        <taxon>Eukaryota</taxon>
        <taxon>Sar</taxon>
        <taxon>Stramenopiles</taxon>
        <taxon>Oomycota</taxon>
        <taxon>Saprolegniomycetes</taxon>
        <taxon>Saprolegniales</taxon>
        <taxon>Verrucalvaceae</taxon>
        <taxon>Aphanomyces</taxon>
    </lineage>
</organism>
<protein>
    <recommendedName>
        <fullName evidence="5">Prefoldin, alpha subunit</fullName>
    </recommendedName>
</protein>
<dbReference type="InterPro" id="IPR009053">
    <property type="entry name" value="Prefoldin"/>
</dbReference>
<dbReference type="EMBL" id="KI913957">
    <property type="protein sequence ID" value="ETW04689.1"/>
    <property type="molecule type" value="Genomic_DNA"/>
</dbReference>
<dbReference type="AlphaFoldDB" id="A0A024UEI7"/>
<dbReference type="GeneID" id="20080898"/>
<feature type="coiled-coil region" evidence="1">
    <location>
        <begin position="20"/>
        <end position="47"/>
    </location>
</feature>
<evidence type="ECO:0000256" key="1">
    <source>
        <dbReference type="SAM" id="Coils"/>
    </source>
</evidence>
<dbReference type="SUPFAM" id="SSF46579">
    <property type="entry name" value="Prefoldin"/>
    <property type="match status" value="1"/>
</dbReference>
<reference evidence="3 4" key="2">
    <citation type="submission" date="2018-08" db="EMBL/GenBank/DDBJ databases">
        <title>Aphanomyces genome sequencing and annotation.</title>
        <authorList>
            <person name="Minardi D."/>
            <person name="Oidtmann B."/>
            <person name="Van Der Giezen M."/>
            <person name="Studholme D.J."/>
        </authorList>
    </citation>
    <scope>NUCLEOTIDE SEQUENCE [LARGE SCALE GENOMIC DNA]</scope>
    <source>
        <strain evidence="3 4">NJM0002</strain>
    </source>
</reference>
<evidence type="ECO:0000313" key="3">
    <source>
        <dbReference type="EMBL" id="RHY26744.1"/>
    </source>
</evidence>
<reference evidence="2" key="1">
    <citation type="submission" date="2013-12" db="EMBL/GenBank/DDBJ databases">
        <title>The Genome Sequence of Aphanomyces invadans NJM9701.</title>
        <authorList>
            <consortium name="The Broad Institute Genomics Platform"/>
            <person name="Russ C."/>
            <person name="Tyler B."/>
            <person name="van West P."/>
            <person name="Dieguez-Uribeondo J."/>
            <person name="Young S.K."/>
            <person name="Zeng Q."/>
            <person name="Gargeya S."/>
            <person name="Fitzgerald M."/>
            <person name="Abouelleil A."/>
            <person name="Alvarado L."/>
            <person name="Chapman S.B."/>
            <person name="Gainer-Dewar J."/>
            <person name="Goldberg J."/>
            <person name="Griggs A."/>
            <person name="Gujja S."/>
            <person name="Hansen M."/>
            <person name="Howarth C."/>
            <person name="Imamovic A."/>
            <person name="Ireland A."/>
            <person name="Larimer J."/>
            <person name="McCowan C."/>
            <person name="Murphy C."/>
            <person name="Pearson M."/>
            <person name="Poon T.W."/>
            <person name="Priest M."/>
            <person name="Roberts A."/>
            <person name="Saif S."/>
            <person name="Shea T."/>
            <person name="Sykes S."/>
            <person name="Wortman J."/>
            <person name="Nusbaum C."/>
            <person name="Birren B."/>
        </authorList>
    </citation>
    <scope>NUCLEOTIDE SEQUENCE [LARGE SCALE GENOMIC DNA]</scope>
    <source>
        <strain evidence="2">NJM9701</strain>
    </source>
</reference>
<gene>
    <name evidence="3" type="ORF">DYB32_007329</name>
    <name evidence="2" type="ORF">H310_03848</name>
</gene>
<dbReference type="CDD" id="cd23158">
    <property type="entry name" value="Prefoldin_UXT"/>
    <property type="match status" value="1"/>
</dbReference>
<dbReference type="Pfam" id="PF02996">
    <property type="entry name" value="Prefoldin"/>
    <property type="match status" value="1"/>
</dbReference>
<proteinExistence type="predicted"/>
<dbReference type="InterPro" id="IPR004127">
    <property type="entry name" value="Prefoldin_subunit_alpha"/>
</dbReference>
<keyword evidence="4" id="KW-1185">Reference proteome</keyword>
<evidence type="ECO:0008006" key="5">
    <source>
        <dbReference type="Google" id="ProtNLM"/>
    </source>
</evidence>
<dbReference type="Gene3D" id="1.10.287.370">
    <property type="match status" value="1"/>
</dbReference>
<evidence type="ECO:0000313" key="4">
    <source>
        <dbReference type="Proteomes" id="UP000285060"/>
    </source>
</evidence>
<dbReference type="OrthoDB" id="433124at2759"/>
<dbReference type="STRING" id="157072.A0A024UEI7"/>
<dbReference type="RefSeq" id="XP_008866127.1">
    <property type="nucleotide sequence ID" value="XM_008867905.1"/>
</dbReference>
<accession>A0A024UEI7</accession>
<dbReference type="EMBL" id="QUSY01000921">
    <property type="protein sequence ID" value="RHY26744.1"/>
    <property type="molecule type" value="Genomic_DNA"/>
</dbReference>
<keyword evidence="1" id="KW-0175">Coiled coil</keyword>
<dbReference type="VEuPathDB" id="FungiDB:H310_03848"/>
<sequence length="143" mass="16064">MEGVLEKYAAFVENTLRPQLTDALARRDALNEQIAEYQNLVELVQAKAAKDAVDKSWKLQADLGKQCFIKVKVPPQTNVIVHIGLQVYMEVPAKDVPTVVADCIQVLTKQRDVHQTKARSIAGHIQQVLDSIEHLAKLQQLER</sequence>
<dbReference type="Proteomes" id="UP000285060">
    <property type="component" value="Unassembled WGS sequence"/>
</dbReference>